<dbReference type="InterPro" id="IPR005534">
    <property type="entry name" value="Curli_assmbl/transp-comp_CsgG"/>
</dbReference>
<protein>
    <submittedName>
        <fullName evidence="2">Holdfast anchoring protein HfaB</fullName>
    </submittedName>
</protein>
<dbReference type="PROSITE" id="PS51257">
    <property type="entry name" value="PROKAR_LIPOPROTEIN"/>
    <property type="match status" value="1"/>
</dbReference>
<name>A0A845QEM0_9HYPH</name>
<feature type="signal peptide" evidence="1">
    <location>
        <begin position="1"/>
        <end position="30"/>
    </location>
</feature>
<dbReference type="Gene3D" id="3.40.50.10610">
    <property type="entry name" value="ABC-type transport auxiliary lipoprotein component"/>
    <property type="match status" value="1"/>
</dbReference>
<proteinExistence type="predicted"/>
<keyword evidence="1" id="KW-0732">Signal</keyword>
<evidence type="ECO:0000256" key="1">
    <source>
        <dbReference type="SAM" id="SignalP"/>
    </source>
</evidence>
<dbReference type="OrthoDB" id="8832648at2"/>
<dbReference type="Proteomes" id="UP000470384">
    <property type="component" value="Unassembled WGS sequence"/>
</dbReference>
<dbReference type="AlphaFoldDB" id="A0A845QEM0"/>
<dbReference type="EMBL" id="WXYQ01000012">
    <property type="protein sequence ID" value="NBG96879.1"/>
    <property type="molecule type" value="Genomic_DNA"/>
</dbReference>
<dbReference type="NCBIfam" id="NF037935">
    <property type="entry name" value="holdfast_HfaB"/>
    <property type="match status" value="1"/>
</dbReference>
<dbReference type="RefSeq" id="WP_160588882.1">
    <property type="nucleotide sequence ID" value="NZ_BMHN01000001.1"/>
</dbReference>
<evidence type="ECO:0000313" key="2">
    <source>
        <dbReference type="EMBL" id="NBG96879.1"/>
    </source>
</evidence>
<evidence type="ECO:0000313" key="3">
    <source>
        <dbReference type="Proteomes" id="UP000470384"/>
    </source>
</evidence>
<sequence length="396" mass="41318">MARSILIKSPTNTRSALRGIAMSFGALALAGCISPVAGPSGTYATPIGNAPVISNETPYSTALRCMSRQVRGRGMAGPRIAVGQIADYTGKEEFEGGRKVTQGAALMAISALAKAGVRLVERFDTGVSELELKYANNKLIGDNGAEGAYRQVHAGQIPGSDYYLVGGITELNFNIRSGGLDGLFSEESATGTTATLVAKQYVLNVGLDLRLVKTSTLEVVDVISYQKQIIGRELRAGVFDFFGGNLIDIGAGEKALEPIQLAVRSVIERAVLEMIGSLNGLGPATCAGEDPLGDGQAMASNRYVNELNGSATTVKVPHATAGHTTQTYATAPQAQAPQAQAPVYYNTNTQAAPAAQPAPYTAPASSGGYDYATRNRPYGWYAGSDGRVDSGLRGSL</sequence>
<dbReference type="InterPro" id="IPR049861">
    <property type="entry name" value="Holdfast_HfaB"/>
</dbReference>
<comment type="caution">
    <text evidence="2">The sequence shown here is derived from an EMBL/GenBank/DDBJ whole genome shotgun (WGS) entry which is preliminary data.</text>
</comment>
<feature type="chain" id="PRO_5032499391" evidence="1">
    <location>
        <begin position="31"/>
        <end position="396"/>
    </location>
</feature>
<reference evidence="2 3" key="1">
    <citation type="journal article" date="2016" name="Int. J. Syst. Evol. Microbiol.">
        <title>Pyruvatibacter mobilis gen. nov., sp. nov., a marine bacterium from the culture broth of Picochlorum sp. 122.</title>
        <authorList>
            <person name="Wang G."/>
            <person name="Tang M."/>
            <person name="Wu H."/>
            <person name="Dai S."/>
            <person name="Li T."/>
            <person name="Chen C."/>
            <person name="He H."/>
            <person name="Fan J."/>
            <person name="Xiang W."/>
            <person name="Li X."/>
        </authorList>
    </citation>
    <scope>NUCLEOTIDE SEQUENCE [LARGE SCALE GENOMIC DNA]</scope>
    <source>
        <strain evidence="2 3">GYP-11</strain>
    </source>
</reference>
<dbReference type="Pfam" id="PF03783">
    <property type="entry name" value="CsgG"/>
    <property type="match status" value="1"/>
</dbReference>
<accession>A0A845QEM0</accession>
<keyword evidence="3" id="KW-1185">Reference proteome</keyword>
<organism evidence="2 3">
    <name type="scientific">Pyruvatibacter mobilis</name>
    <dbReference type="NCBI Taxonomy" id="1712261"/>
    <lineage>
        <taxon>Bacteria</taxon>
        <taxon>Pseudomonadati</taxon>
        <taxon>Pseudomonadota</taxon>
        <taxon>Alphaproteobacteria</taxon>
        <taxon>Hyphomicrobiales</taxon>
        <taxon>Parvibaculaceae</taxon>
        <taxon>Pyruvatibacter</taxon>
    </lineage>
</organism>
<dbReference type="GO" id="GO:0030288">
    <property type="term" value="C:outer membrane-bounded periplasmic space"/>
    <property type="evidence" value="ECO:0007669"/>
    <property type="project" value="InterPro"/>
</dbReference>
<gene>
    <name evidence="2" type="primary">hfaB</name>
    <name evidence="2" type="ORF">GTQ45_14160</name>
</gene>
<dbReference type="GeneID" id="300654277"/>